<reference evidence="1 2" key="1">
    <citation type="journal article" date="2019" name="Arch. Virol.">
        <title>A novel jumbo Tenacibaculum maritimum lytic phage with head-fiber-like appendages.</title>
        <authorList>
            <person name="Kawato Y."/>
            <person name="Istiqomah I."/>
            <person name="Gaafar A.Y."/>
            <person name="Hanaoka M."/>
            <person name="Ishimaru K."/>
            <person name="Yasuike M."/>
            <person name="Nishiki I."/>
            <person name="Nakamura Y."/>
            <person name="Fujiwara A."/>
            <person name="Nakai T."/>
        </authorList>
    </citation>
    <scope>NUCLEOTIDE SEQUENCE [LARGE SCALE GENOMIC DNA]</scope>
    <source>
        <strain evidence="1 2">PTm5</strain>
    </source>
</reference>
<proteinExistence type="predicted"/>
<dbReference type="EMBL" id="AP019525">
    <property type="protein sequence ID" value="BBI90740.1"/>
    <property type="molecule type" value="Genomic_DNA"/>
</dbReference>
<evidence type="ECO:0000313" key="1">
    <source>
        <dbReference type="EMBL" id="BBI90740.1"/>
    </source>
</evidence>
<accession>A0A5S9BZA3</accession>
<sequence>MGVSSGFETHRFYESDRTSGTLSHQNFAREQQFEYLSEIDDLNNFLLSKNWDDFFTQSGPYAMRLCDTSIANKIFNVVFETFKYRMDTVQMFHIITDFYDIDSTWYFNKLVHNNRRKLQSDLEHRIGKLKGNKHANRISSDKIRLTFESLFTK</sequence>
<dbReference type="Proteomes" id="UP000424080">
    <property type="component" value="Segment"/>
</dbReference>
<protein>
    <submittedName>
        <fullName evidence="1">Uncharacterized protein</fullName>
    </submittedName>
</protein>
<evidence type="ECO:0000313" key="2">
    <source>
        <dbReference type="Proteomes" id="UP000424080"/>
    </source>
</evidence>
<name>A0A5S9BZA3_9CAUD</name>
<organism evidence="1 2">
    <name type="scientific">Tenacibaculum phage PTm5</name>
    <dbReference type="NCBI Taxonomy" id="2547426"/>
    <lineage>
        <taxon>Viruses</taxon>
        <taxon>Duplodnaviria</taxon>
        <taxon>Heunggongvirae</taxon>
        <taxon>Uroviricota</taxon>
        <taxon>Caudoviricetes</taxon>
        <taxon>Shirahamavirus</taxon>
        <taxon>Shirahamavirus PTm1</taxon>
    </lineage>
</organism>